<dbReference type="SUPFAM" id="SSF55729">
    <property type="entry name" value="Acyl-CoA N-acyltransferases (Nat)"/>
    <property type="match status" value="1"/>
</dbReference>
<organism evidence="16 17">
    <name type="scientific">Leeia aquatica</name>
    <dbReference type="NCBI Taxonomy" id="2725557"/>
    <lineage>
        <taxon>Bacteria</taxon>
        <taxon>Pseudomonadati</taxon>
        <taxon>Pseudomonadota</taxon>
        <taxon>Betaproteobacteria</taxon>
        <taxon>Neisseriales</taxon>
        <taxon>Leeiaceae</taxon>
        <taxon>Leeia</taxon>
    </lineage>
</organism>
<protein>
    <recommendedName>
        <fullName evidence="11 15">Leucyl/phenylalanyl-tRNA--protein transferase</fullName>
        <ecNumber evidence="10 15">2.3.2.6</ecNumber>
    </recommendedName>
    <alternativeName>
        <fullName evidence="12 15">L/F-transferase</fullName>
    </alternativeName>
    <alternativeName>
        <fullName evidence="13 15">Leucyltransferase</fullName>
    </alternativeName>
    <alternativeName>
        <fullName evidence="14 15">Phenyalanyltransferase</fullName>
    </alternativeName>
</protein>
<evidence type="ECO:0000256" key="4">
    <source>
        <dbReference type="ARBA" id="ARBA00023315"/>
    </source>
</evidence>
<dbReference type="Gene3D" id="3.30.70.3550">
    <property type="entry name" value="Leucyl/phenylalanyl-tRNA-protein transferase, N-terminal domain"/>
    <property type="match status" value="1"/>
</dbReference>
<evidence type="ECO:0000313" key="16">
    <source>
        <dbReference type="EMBL" id="NLR73642.1"/>
    </source>
</evidence>
<keyword evidence="3 15" id="KW-0808">Transferase</keyword>
<dbReference type="PANTHER" id="PTHR30098">
    <property type="entry name" value="LEUCYL/PHENYLALANYL-TRNA--PROTEIN TRANSFERASE"/>
    <property type="match status" value="1"/>
</dbReference>
<dbReference type="Proteomes" id="UP000587991">
    <property type="component" value="Unassembled WGS sequence"/>
</dbReference>
<comment type="caution">
    <text evidence="16">The sequence shown here is derived from an EMBL/GenBank/DDBJ whole genome shotgun (WGS) entry which is preliminary data.</text>
</comment>
<dbReference type="InterPro" id="IPR004616">
    <property type="entry name" value="Leu/Phe-tRNA_Trfase"/>
</dbReference>
<reference evidence="16 17" key="1">
    <citation type="submission" date="2020-04" db="EMBL/GenBank/DDBJ databases">
        <title>Draft genome of Leeia sp. IMCC25680.</title>
        <authorList>
            <person name="Song J."/>
            <person name="Cho J.-C."/>
        </authorList>
    </citation>
    <scope>NUCLEOTIDE SEQUENCE [LARGE SCALE GENOMIC DNA]</scope>
    <source>
        <strain evidence="16 17">IMCC25680</strain>
    </source>
</reference>
<evidence type="ECO:0000256" key="14">
    <source>
        <dbReference type="ARBA" id="ARBA00083640"/>
    </source>
</evidence>
<dbReference type="GO" id="GO:0008914">
    <property type="term" value="F:leucyl-tRNA--protein transferase activity"/>
    <property type="evidence" value="ECO:0007669"/>
    <property type="project" value="UniProtKB-UniRule"/>
</dbReference>
<comment type="catalytic activity">
    <reaction evidence="5 15">
        <text>L-phenylalanyl-tRNA(Phe) + an N-terminal L-alpha-aminoacyl-[protein] = an N-terminal L-phenylalanyl-L-alpha-aminoacyl-[protein] + tRNA(Phe)</text>
        <dbReference type="Rhea" id="RHEA:43632"/>
        <dbReference type="Rhea" id="RHEA-COMP:9668"/>
        <dbReference type="Rhea" id="RHEA-COMP:9699"/>
        <dbReference type="Rhea" id="RHEA-COMP:10636"/>
        <dbReference type="Rhea" id="RHEA-COMP:10637"/>
        <dbReference type="ChEBI" id="CHEBI:78442"/>
        <dbReference type="ChEBI" id="CHEBI:78531"/>
        <dbReference type="ChEBI" id="CHEBI:78597"/>
        <dbReference type="ChEBI" id="CHEBI:83561"/>
        <dbReference type="EC" id="2.3.2.6"/>
    </reaction>
</comment>
<comment type="catalytic activity">
    <reaction evidence="6 15">
        <text>N-terminal L-arginyl-[protein] + L-leucyl-tRNA(Leu) = N-terminal L-leucyl-L-arginyl-[protein] + tRNA(Leu) + H(+)</text>
        <dbReference type="Rhea" id="RHEA:50416"/>
        <dbReference type="Rhea" id="RHEA-COMP:9613"/>
        <dbReference type="Rhea" id="RHEA-COMP:9622"/>
        <dbReference type="Rhea" id="RHEA-COMP:12672"/>
        <dbReference type="Rhea" id="RHEA-COMP:12673"/>
        <dbReference type="ChEBI" id="CHEBI:15378"/>
        <dbReference type="ChEBI" id="CHEBI:64719"/>
        <dbReference type="ChEBI" id="CHEBI:78442"/>
        <dbReference type="ChEBI" id="CHEBI:78494"/>
        <dbReference type="ChEBI" id="CHEBI:133044"/>
        <dbReference type="EC" id="2.3.2.6"/>
    </reaction>
</comment>
<dbReference type="EC" id="2.3.2.6" evidence="10 15"/>
<dbReference type="HAMAP" id="MF_00688">
    <property type="entry name" value="Leu_Phe_trans"/>
    <property type="match status" value="1"/>
</dbReference>
<evidence type="ECO:0000256" key="13">
    <source>
        <dbReference type="ARBA" id="ARBA00077165"/>
    </source>
</evidence>
<dbReference type="AlphaFoldDB" id="A0A847SCG0"/>
<dbReference type="GO" id="GO:0030163">
    <property type="term" value="P:protein catabolic process"/>
    <property type="evidence" value="ECO:0007669"/>
    <property type="project" value="UniProtKB-UniRule"/>
</dbReference>
<evidence type="ECO:0000256" key="8">
    <source>
        <dbReference type="ARBA" id="ARBA00054043"/>
    </source>
</evidence>
<dbReference type="PANTHER" id="PTHR30098:SF2">
    <property type="entry name" value="LEUCYL_PHENYLALANYL-TRNA--PROTEIN TRANSFERASE"/>
    <property type="match status" value="1"/>
</dbReference>
<evidence type="ECO:0000256" key="10">
    <source>
        <dbReference type="ARBA" id="ARBA00066767"/>
    </source>
</evidence>
<sequence length="244" mass="27407">MLKLTWLDDSLQFPDPATALQVPDGLLAAGGDLSRQRLLAAYRSGIFPWYGPGEPILWWSPSRRMVLLPDGLHVSRSLRKTLRKGRFTIRYDHDFAGVVRACAAPRAGQQGTWIVPEMQAAYQTLHEEGWAHSVECWQGDQLVGGVYGVQLGRMFFGESMFSRQTDASKVALVYLCARLQQVGVQLVDCQMETPHLYSMGAQPMQREAFLLRLKHEVEQTAENDRWLLPPPDIPADWPGKGECG</sequence>
<evidence type="ECO:0000256" key="9">
    <source>
        <dbReference type="ARBA" id="ARBA00061535"/>
    </source>
</evidence>
<dbReference type="GO" id="GO:0005737">
    <property type="term" value="C:cytoplasm"/>
    <property type="evidence" value="ECO:0007669"/>
    <property type="project" value="UniProtKB-SubCell"/>
</dbReference>
<dbReference type="EMBL" id="JABAIM010000001">
    <property type="protein sequence ID" value="NLR73642.1"/>
    <property type="molecule type" value="Genomic_DNA"/>
</dbReference>
<evidence type="ECO:0000256" key="3">
    <source>
        <dbReference type="ARBA" id="ARBA00022679"/>
    </source>
</evidence>
<dbReference type="InterPro" id="IPR042203">
    <property type="entry name" value="Leu/Phe-tRNA_Trfase_C"/>
</dbReference>
<evidence type="ECO:0000256" key="15">
    <source>
        <dbReference type="HAMAP-Rule" id="MF_00688"/>
    </source>
</evidence>
<dbReference type="FunFam" id="3.30.70.3550:FF:000001">
    <property type="entry name" value="Leucyl/phenylalanyl-tRNA--protein transferase"/>
    <property type="match status" value="1"/>
</dbReference>
<comment type="catalytic activity">
    <reaction evidence="7 15">
        <text>N-terminal L-lysyl-[protein] + L-leucyl-tRNA(Leu) = N-terminal L-leucyl-L-lysyl-[protein] + tRNA(Leu) + H(+)</text>
        <dbReference type="Rhea" id="RHEA:12340"/>
        <dbReference type="Rhea" id="RHEA-COMP:9613"/>
        <dbReference type="Rhea" id="RHEA-COMP:9622"/>
        <dbReference type="Rhea" id="RHEA-COMP:12670"/>
        <dbReference type="Rhea" id="RHEA-COMP:12671"/>
        <dbReference type="ChEBI" id="CHEBI:15378"/>
        <dbReference type="ChEBI" id="CHEBI:65249"/>
        <dbReference type="ChEBI" id="CHEBI:78442"/>
        <dbReference type="ChEBI" id="CHEBI:78494"/>
        <dbReference type="ChEBI" id="CHEBI:133043"/>
        <dbReference type="EC" id="2.3.2.6"/>
    </reaction>
</comment>
<evidence type="ECO:0000256" key="6">
    <source>
        <dbReference type="ARBA" id="ARBA00050652"/>
    </source>
</evidence>
<keyword evidence="2 15" id="KW-0963">Cytoplasm</keyword>
<dbReference type="Gene3D" id="3.40.630.70">
    <property type="entry name" value="Leucyl/phenylalanyl-tRNA-protein transferase, C-terminal domain"/>
    <property type="match status" value="1"/>
</dbReference>
<evidence type="ECO:0000256" key="7">
    <source>
        <dbReference type="ARBA" id="ARBA00051538"/>
    </source>
</evidence>
<evidence type="ECO:0000256" key="11">
    <source>
        <dbReference type="ARBA" id="ARBA00074372"/>
    </source>
</evidence>
<accession>A0A847SCG0</accession>
<gene>
    <name evidence="15" type="primary">aat</name>
    <name evidence="16" type="ORF">HF682_00510</name>
</gene>
<dbReference type="RefSeq" id="WP_168875309.1">
    <property type="nucleotide sequence ID" value="NZ_JABAIM010000001.1"/>
</dbReference>
<dbReference type="InterPro" id="IPR042221">
    <property type="entry name" value="Leu/Phe-tRNA_Trfase_N"/>
</dbReference>
<comment type="function">
    <text evidence="8 15">Functions in the N-end rule pathway of protein degradation where it conjugates Leu, Phe and, less efficiently, Met from aminoacyl-tRNAs to the N-termini of proteins containing an N-terminal arginine or lysine.</text>
</comment>
<dbReference type="FunFam" id="3.40.630.70:FF:000001">
    <property type="entry name" value="Leucyl/phenylalanyl-tRNA--protein transferase"/>
    <property type="match status" value="1"/>
</dbReference>
<evidence type="ECO:0000313" key="17">
    <source>
        <dbReference type="Proteomes" id="UP000587991"/>
    </source>
</evidence>
<evidence type="ECO:0000256" key="2">
    <source>
        <dbReference type="ARBA" id="ARBA00022490"/>
    </source>
</evidence>
<keyword evidence="4 15" id="KW-0012">Acyltransferase</keyword>
<dbReference type="Pfam" id="PF03588">
    <property type="entry name" value="Leu_Phe_trans"/>
    <property type="match status" value="1"/>
</dbReference>
<comment type="subcellular location">
    <subcellularLocation>
        <location evidence="1 15">Cytoplasm</location>
    </subcellularLocation>
</comment>
<evidence type="ECO:0000256" key="12">
    <source>
        <dbReference type="ARBA" id="ARBA00077136"/>
    </source>
</evidence>
<name>A0A847SCG0_9NEIS</name>
<proteinExistence type="inferred from homology"/>
<dbReference type="NCBIfam" id="TIGR00667">
    <property type="entry name" value="aat"/>
    <property type="match status" value="1"/>
</dbReference>
<dbReference type="InterPro" id="IPR016181">
    <property type="entry name" value="Acyl_CoA_acyltransferase"/>
</dbReference>
<evidence type="ECO:0000256" key="5">
    <source>
        <dbReference type="ARBA" id="ARBA00050607"/>
    </source>
</evidence>
<comment type="similarity">
    <text evidence="9 15">Belongs to the L/F-transferase family.</text>
</comment>
<keyword evidence="17" id="KW-1185">Reference proteome</keyword>
<evidence type="ECO:0000256" key="1">
    <source>
        <dbReference type="ARBA" id="ARBA00004496"/>
    </source>
</evidence>